<dbReference type="InterPro" id="IPR002018">
    <property type="entry name" value="CarbesteraseB"/>
</dbReference>
<gene>
    <name evidence="7" type="ORF">HNY73_015827</name>
</gene>
<dbReference type="AlphaFoldDB" id="A0A8T0EGM2"/>
<evidence type="ECO:0000256" key="3">
    <source>
        <dbReference type="ARBA" id="ARBA00022801"/>
    </source>
</evidence>
<dbReference type="Proteomes" id="UP000807504">
    <property type="component" value="Unassembled WGS sequence"/>
</dbReference>
<dbReference type="Pfam" id="PF00135">
    <property type="entry name" value="COesterase"/>
    <property type="match status" value="1"/>
</dbReference>
<keyword evidence="2" id="KW-0719">Serine esterase</keyword>
<dbReference type="InterPro" id="IPR029058">
    <property type="entry name" value="AB_hydrolase_fold"/>
</dbReference>
<dbReference type="PANTHER" id="PTHR43918">
    <property type="entry name" value="ACETYLCHOLINESTERASE"/>
    <property type="match status" value="1"/>
</dbReference>
<keyword evidence="3 5" id="KW-0378">Hydrolase</keyword>
<evidence type="ECO:0000256" key="1">
    <source>
        <dbReference type="ARBA" id="ARBA00005964"/>
    </source>
</evidence>
<reference evidence="7" key="2">
    <citation type="submission" date="2020-06" db="EMBL/GenBank/DDBJ databases">
        <authorList>
            <person name="Sheffer M."/>
        </authorList>
    </citation>
    <scope>NUCLEOTIDE SEQUENCE</scope>
</reference>
<protein>
    <recommendedName>
        <fullName evidence="5">Carboxylic ester hydrolase</fullName>
        <ecNumber evidence="5">3.1.1.-</ecNumber>
    </recommendedName>
</protein>
<evidence type="ECO:0000259" key="6">
    <source>
        <dbReference type="Pfam" id="PF00135"/>
    </source>
</evidence>
<evidence type="ECO:0000256" key="2">
    <source>
        <dbReference type="ARBA" id="ARBA00022487"/>
    </source>
</evidence>
<evidence type="ECO:0000313" key="8">
    <source>
        <dbReference type="Proteomes" id="UP000807504"/>
    </source>
</evidence>
<keyword evidence="4" id="KW-0325">Glycoprotein</keyword>
<comment type="similarity">
    <text evidence="1 5">Belongs to the type-B carboxylesterase/lipase family.</text>
</comment>
<dbReference type="InterPro" id="IPR050654">
    <property type="entry name" value="AChE-related_enzymes"/>
</dbReference>
<dbReference type="InterPro" id="IPR019826">
    <property type="entry name" value="Carboxylesterase_B_AS"/>
</dbReference>
<dbReference type="GO" id="GO:0005886">
    <property type="term" value="C:plasma membrane"/>
    <property type="evidence" value="ECO:0007669"/>
    <property type="project" value="TreeGrafter"/>
</dbReference>
<proteinExistence type="inferred from homology"/>
<dbReference type="EC" id="3.1.1.-" evidence="5"/>
<dbReference type="GO" id="GO:0006581">
    <property type="term" value="P:acetylcholine catabolic process"/>
    <property type="evidence" value="ECO:0007669"/>
    <property type="project" value="TreeGrafter"/>
</dbReference>
<evidence type="ECO:0000313" key="7">
    <source>
        <dbReference type="EMBL" id="KAF8773143.1"/>
    </source>
</evidence>
<keyword evidence="8" id="KW-1185">Reference proteome</keyword>
<reference evidence="7" key="1">
    <citation type="journal article" date="2020" name="bioRxiv">
        <title>Chromosome-level reference genome of the European wasp spider Argiope bruennichi: a resource for studies on range expansion and evolutionary adaptation.</title>
        <authorList>
            <person name="Sheffer M.M."/>
            <person name="Hoppe A."/>
            <person name="Krehenwinkel H."/>
            <person name="Uhl G."/>
            <person name="Kuss A.W."/>
            <person name="Jensen L."/>
            <person name="Jensen C."/>
            <person name="Gillespie R.G."/>
            <person name="Hoff K.J."/>
            <person name="Prost S."/>
        </authorList>
    </citation>
    <scope>NUCLEOTIDE SEQUENCE</scope>
</reference>
<evidence type="ECO:0000256" key="5">
    <source>
        <dbReference type="RuleBase" id="RU361235"/>
    </source>
</evidence>
<evidence type="ECO:0000256" key="4">
    <source>
        <dbReference type="ARBA" id="ARBA00023180"/>
    </source>
</evidence>
<dbReference type="GO" id="GO:0003990">
    <property type="term" value="F:acetylcholinesterase activity"/>
    <property type="evidence" value="ECO:0007669"/>
    <property type="project" value="TreeGrafter"/>
</dbReference>
<organism evidence="7 8">
    <name type="scientific">Argiope bruennichi</name>
    <name type="common">Wasp spider</name>
    <name type="synonym">Aranea bruennichi</name>
    <dbReference type="NCBI Taxonomy" id="94029"/>
    <lineage>
        <taxon>Eukaryota</taxon>
        <taxon>Metazoa</taxon>
        <taxon>Ecdysozoa</taxon>
        <taxon>Arthropoda</taxon>
        <taxon>Chelicerata</taxon>
        <taxon>Arachnida</taxon>
        <taxon>Araneae</taxon>
        <taxon>Araneomorphae</taxon>
        <taxon>Entelegynae</taxon>
        <taxon>Araneoidea</taxon>
        <taxon>Araneidae</taxon>
        <taxon>Argiope</taxon>
    </lineage>
</organism>
<dbReference type="EMBL" id="JABXBU010002227">
    <property type="protein sequence ID" value="KAF8773143.1"/>
    <property type="molecule type" value="Genomic_DNA"/>
</dbReference>
<feature type="domain" description="Carboxylesterase type B" evidence="6">
    <location>
        <begin position="1"/>
        <end position="340"/>
    </location>
</feature>
<dbReference type="PROSITE" id="PS00122">
    <property type="entry name" value="CARBOXYLESTERASE_B_1"/>
    <property type="match status" value="1"/>
</dbReference>
<accession>A0A8T0EGM2</accession>
<name>A0A8T0EGM2_ARGBR</name>
<dbReference type="GO" id="GO:0005615">
    <property type="term" value="C:extracellular space"/>
    <property type="evidence" value="ECO:0007669"/>
    <property type="project" value="TreeGrafter"/>
</dbReference>
<dbReference type="Gene3D" id="3.40.50.1820">
    <property type="entry name" value="alpha/beta hydrolase"/>
    <property type="match status" value="1"/>
</dbReference>
<comment type="caution">
    <text evidence="7">The sequence shown here is derived from an EMBL/GenBank/DDBJ whole genome shotgun (WGS) entry which is preliminary data.</text>
</comment>
<dbReference type="GO" id="GO:0019695">
    <property type="term" value="P:choline metabolic process"/>
    <property type="evidence" value="ECO:0007669"/>
    <property type="project" value="TreeGrafter"/>
</dbReference>
<dbReference type="PANTHER" id="PTHR43918:SF4">
    <property type="entry name" value="CARBOXYLIC ESTER HYDROLASE"/>
    <property type="match status" value="1"/>
</dbReference>
<dbReference type="SUPFAM" id="SSF53474">
    <property type="entry name" value="alpha/beta-Hydrolases"/>
    <property type="match status" value="1"/>
</dbReference>
<sequence length="362" mass="40979">MYDIVMALQWVNDNIESFGGDKNRITLFGESAGAMAISLLCTSPLTQGLFSKAILESGTSIFLKSNQLKPNLALTQRLAEAVGCASQVQTVENDPQSVVSCLRSKKAAHLARVLWSFNPTATASFFPQYGDDLIPRNFLDEMREGNFHKFPLLIGNTRDEGSFLVTTAEPEVFGFFGDKNPIINKTHAENMIRSIFGSFDDPEKYVKNYLGSVPGDDYDAINRQVYTAYGDSYILCETVYFAESYADRENDVYYYLFSHRPRNSVWSPWAGVAHTEEIQFVFGRPIRKPLLYEPAEVELSQKMIEIWTNFAKNGVPSESFDWPKYSKENPTFVHIDTDFKGDNYGTGPHLESCNIMRDYFGF</sequence>